<keyword evidence="3" id="KW-1185">Reference proteome</keyword>
<proteinExistence type="predicted"/>
<protein>
    <submittedName>
        <fullName evidence="2">Asparagine synthase C-terminal domain-containing protein</fullName>
    </submittedName>
</protein>
<sequence>MRRIWRPLVMTSDKLASAYALERRSPYLARDLIEFSYRLPAEHKISDPAQGKRILRDAAKALGLPREVWASRDKLGFASPVPAWLNSTLAGWADAQINTALADAPAAFRPLLEGGLTPGSRFDRTRMQALRAAAWFSNQTGCRNDPQLPH</sequence>
<dbReference type="Proteomes" id="UP001056374">
    <property type="component" value="Chromosome"/>
</dbReference>
<dbReference type="Pfam" id="PF00733">
    <property type="entry name" value="Asn_synthase"/>
    <property type="match status" value="1"/>
</dbReference>
<dbReference type="InterPro" id="IPR001962">
    <property type="entry name" value="Asn_synthase"/>
</dbReference>
<dbReference type="EMBL" id="CP099468">
    <property type="protein sequence ID" value="USQ89630.1"/>
    <property type="molecule type" value="Genomic_DNA"/>
</dbReference>
<dbReference type="SUPFAM" id="SSF52402">
    <property type="entry name" value="Adenine nucleotide alpha hydrolases-like"/>
    <property type="match status" value="1"/>
</dbReference>
<reference evidence="2" key="1">
    <citation type="submission" date="2022-06" db="EMBL/GenBank/DDBJ databases">
        <title>Complete genome sequence of soil microorganisms Streptomyces sp. Qhu-M197 isolated from Alpine meadows habitats on the Tibetan Plateau.</title>
        <authorList>
            <person name="Zhang B."/>
            <person name="Xiang X."/>
            <person name="Fan J."/>
        </authorList>
    </citation>
    <scope>NUCLEOTIDE SEQUENCE</scope>
    <source>
        <strain evidence="2">Qhu-M197</strain>
    </source>
</reference>
<gene>
    <name evidence="2" type="ORF">NFX46_20180</name>
</gene>
<feature type="domain" description="Asparagine synthetase" evidence="1">
    <location>
        <begin position="5"/>
        <end position="117"/>
    </location>
</feature>
<organism evidence="2 3">
    <name type="scientific">Streptomyces phaeoluteigriseus</name>
    <dbReference type="NCBI Taxonomy" id="114686"/>
    <lineage>
        <taxon>Bacteria</taxon>
        <taxon>Bacillati</taxon>
        <taxon>Actinomycetota</taxon>
        <taxon>Actinomycetes</taxon>
        <taxon>Kitasatosporales</taxon>
        <taxon>Streptomycetaceae</taxon>
        <taxon>Streptomyces</taxon>
        <taxon>Streptomyces aurantiacus group</taxon>
    </lineage>
</organism>
<accession>A0ABY4ZM71</accession>
<dbReference type="InterPro" id="IPR014729">
    <property type="entry name" value="Rossmann-like_a/b/a_fold"/>
</dbReference>
<evidence type="ECO:0000313" key="2">
    <source>
        <dbReference type="EMBL" id="USQ89630.1"/>
    </source>
</evidence>
<name>A0ABY4ZM71_9ACTN</name>
<dbReference type="Gene3D" id="3.40.50.620">
    <property type="entry name" value="HUPs"/>
    <property type="match status" value="1"/>
</dbReference>
<dbReference type="RefSeq" id="WP_252556593.1">
    <property type="nucleotide sequence ID" value="NZ_CP099468.1"/>
</dbReference>
<evidence type="ECO:0000313" key="3">
    <source>
        <dbReference type="Proteomes" id="UP001056374"/>
    </source>
</evidence>
<evidence type="ECO:0000259" key="1">
    <source>
        <dbReference type="Pfam" id="PF00733"/>
    </source>
</evidence>